<proteinExistence type="predicted"/>
<protein>
    <submittedName>
        <fullName evidence="2">Uncharacterized protein</fullName>
    </submittedName>
</protein>
<comment type="caution">
    <text evidence="2">The sequence shown here is derived from an EMBL/GenBank/DDBJ whole genome shotgun (WGS) entry which is preliminary data.</text>
</comment>
<sequence>MAAPKTYTQVNGDRLAPALGNGDLPKLTYQPNVPTERYAQTTKKLFSSQSNDGNHLGFVTPNAKPKQKANEFRVTASSSHSALANVRQGSDMDMDMPEAQPLLQSSVTQRPSVIEIDSSVRIAWRHNYLLALLYIFVNETDHEQDDDDASLALEPEEAESNAALTAELAIHAAVPQADILTSDVGNAGPAQPVAGSKRMGRPSGLRLNKSVRNVPHSRLQESAQRDRDSTIHAIWFNWPRSNGKFFPEHLAPKSRSSDPLKVTALEMHDISSVLLTDVLKLSSVTKNNHMVAFDAMSKAVRKRARKEKVEEKLLSVDVLQAFARCQRRQHANEQSSRDFQAEAAQMGPDVADFPPMLSSLGPGRESAEREQSPPAASEAGDRAVAPVSSVAGTVVGGEPFREAMEELRRQARALGMIGSITINL</sequence>
<evidence type="ECO:0000313" key="3">
    <source>
        <dbReference type="Proteomes" id="UP001310594"/>
    </source>
</evidence>
<evidence type="ECO:0000256" key="1">
    <source>
        <dbReference type="SAM" id="MobiDB-lite"/>
    </source>
</evidence>
<organism evidence="2 3">
    <name type="scientific">Elasticomyces elasticus</name>
    <dbReference type="NCBI Taxonomy" id="574655"/>
    <lineage>
        <taxon>Eukaryota</taxon>
        <taxon>Fungi</taxon>
        <taxon>Dikarya</taxon>
        <taxon>Ascomycota</taxon>
        <taxon>Pezizomycotina</taxon>
        <taxon>Dothideomycetes</taxon>
        <taxon>Dothideomycetidae</taxon>
        <taxon>Mycosphaerellales</taxon>
        <taxon>Teratosphaeriaceae</taxon>
        <taxon>Elasticomyces</taxon>
    </lineage>
</organism>
<feature type="region of interest" description="Disordered" evidence="1">
    <location>
        <begin position="186"/>
        <end position="208"/>
    </location>
</feature>
<feature type="region of interest" description="Disordered" evidence="1">
    <location>
        <begin position="1"/>
        <end position="26"/>
    </location>
</feature>
<dbReference type="EMBL" id="JAVRQU010000008">
    <property type="protein sequence ID" value="KAK5700109.1"/>
    <property type="molecule type" value="Genomic_DNA"/>
</dbReference>
<feature type="region of interest" description="Disordered" evidence="1">
    <location>
        <begin position="350"/>
        <end position="383"/>
    </location>
</feature>
<gene>
    <name evidence="2" type="ORF">LTR97_006244</name>
</gene>
<name>A0AAN7W7N5_9PEZI</name>
<dbReference type="Proteomes" id="UP001310594">
    <property type="component" value="Unassembled WGS sequence"/>
</dbReference>
<dbReference type="AlphaFoldDB" id="A0AAN7W7N5"/>
<feature type="compositionally biased region" description="Polar residues" evidence="1">
    <location>
        <begin position="1"/>
        <end position="11"/>
    </location>
</feature>
<evidence type="ECO:0000313" key="2">
    <source>
        <dbReference type="EMBL" id="KAK5700109.1"/>
    </source>
</evidence>
<accession>A0AAN7W7N5</accession>
<reference evidence="2" key="1">
    <citation type="submission" date="2023-08" db="EMBL/GenBank/DDBJ databases">
        <title>Black Yeasts Isolated from many extreme environments.</title>
        <authorList>
            <person name="Coleine C."/>
            <person name="Stajich J.E."/>
            <person name="Selbmann L."/>
        </authorList>
    </citation>
    <scope>NUCLEOTIDE SEQUENCE</scope>
    <source>
        <strain evidence="2">CCFEE 5810</strain>
    </source>
</reference>